<reference evidence="3" key="1">
    <citation type="journal article" date="2020" name="mSystems">
        <title>Genome- and Community-Level Interaction Insights into Carbon Utilization and Element Cycling Functions of Hydrothermarchaeota in Hydrothermal Sediment.</title>
        <authorList>
            <person name="Zhou Z."/>
            <person name="Liu Y."/>
            <person name="Xu W."/>
            <person name="Pan J."/>
            <person name="Luo Z.H."/>
            <person name="Li M."/>
        </authorList>
    </citation>
    <scope>NUCLEOTIDE SEQUENCE [LARGE SCALE GENOMIC DNA]</scope>
    <source>
        <strain evidence="3">SpSt-349</strain>
    </source>
</reference>
<feature type="compositionally biased region" description="Low complexity" evidence="2">
    <location>
        <begin position="492"/>
        <end position="502"/>
    </location>
</feature>
<dbReference type="Gene3D" id="1.20.5.1700">
    <property type="match status" value="1"/>
</dbReference>
<name>A0A831XDP7_GEOME</name>
<proteinExistence type="predicted"/>
<comment type="caution">
    <text evidence="3">The sequence shown here is derived from an EMBL/GenBank/DDBJ whole genome shotgun (WGS) entry which is preliminary data.</text>
</comment>
<keyword evidence="1" id="KW-0175">Coiled coil</keyword>
<feature type="coiled-coil region" evidence="1">
    <location>
        <begin position="165"/>
        <end position="242"/>
    </location>
</feature>
<evidence type="ECO:0000256" key="1">
    <source>
        <dbReference type="SAM" id="Coils"/>
    </source>
</evidence>
<feature type="compositionally biased region" description="Basic and acidic residues" evidence="2">
    <location>
        <begin position="146"/>
        <end position="157"/>
    </location>
</feature>
<gene>
    <name evidence="3" type="ORF">ENQ87_04910</name>
</gene>
<dbReference type="EMBL" id="DSOV01000016">
    <property type="protein sequence ID" value="HEN41709.1"/>
    <property type="molecule type" value="Genomic_DNA"/>
</dbReference>
<feature type="region of interest" description="Disordered" evidence="2">
    <location>
        <begin position="468"/>
        <end position="502"/>
    </location>
</feature>
<dbReference type="AlphaFoldDB" id="A0A831XDP7"/>
<accession>A0A831XDP7</accession>
<protein>
    <submittedName>
        <fullName evidence="3">Uncharacterized protein</fullName>
    </submittedName>
</protein>
<organism evidence="3">
    <name type="scientific">Geobacter metallireducens</name>
    <dbReference type="NCBI Taxonomy" id="28232"/>
    <lineage>
        <taxon>Bacteria</taxon>
        <taxon>Pseudomonadati</taxon>
        <taxon>Thermodesulfobacteriota</taxon>
        <taxon>Desulfuromonadia</taxon>
        <taxon>Geobacterales</taxon>
        <taxon>Geobacteraceae</taxon>
        <taxon>Geobacter</taxon>
    </lineage>
</organism>
<evidence type="ECO:0000313" key="3">
    <source>
        <dbReference type="EMBL" id="HEN41709.1"/>
    </source>
</evidence>
<feature type="region of interest" description="Disordered" evidence="2">
    <location>
        <begin position="125"/>
        <end position="163"/>
    </location>
</feature>
<sequence>MFVYDPSLSFVEADEADVIAIHRSTGPVSAAPAGLEARPCNAYVCAIQRRGIIRIYVVFEHADRKGRWVFAAPEGIAEGDAYLPLLKEGLSFAASFGFAMQEVGLSYSKAMREVVIRDIPVIRRPSPAEQQGGGSPADAGVPSTADGKKDAEPKERAVASAPWDEAEAKALAERLAAEKAAAERESRQRLAELASRIELLAAERKEQDAAVSAREAALKGEIARLTAEKEQAEREHGKAASALRSTVERLKGELEILRKGEDSTVVALRDEVAWLKAEKDRAGEELAREEERLRAEVEQLASARDQEERAAAKRIESLKERLEELAARQAAAVKESSARIRELEAEAEGLAAETAALEKRAAADIAALEAEIEKRKAEKEAARKLAVGRLVRLAAEVEVLAAEREAVEQVISRKGGGDMAEALARAESEMAALRRENERLAAEKALAEQSATARVSTLQAEVARLAVPGEPPMSATRHGRGEPVRPKPAAPAPGGAAPTEEASAAVVWDDEVAAAVGEVLAEGETDPFGFMGGGGELVSFGASGDERSPGTGMGFSLDKSLEMIECDGAAEVMEVHSSLNVVNITPAGRTPQPCGAYVIALKRGERYRVHVAWSLTADHSTLVYSPEKQPADAEECSRVVRDALAFVETVGFMMDAVRLSTDPVKRGRALAKIPVLRLNDSPP</sequence>
<feature type="coiled-coil region" evidence="1">
    <location>
        <begin position="272"/>
        <end position="450"/>
    </location>
</feature>
<evidence type="ECO:0000256" key="2">
    <source>
        <dbReference type="SAM" id="MobiDB-lite"/>
    </source>
</evidence>